<protein>
    <submittedName>
        <fullName evidence="1">Uncharacterized protein</fullName>
    </submittedName>
</protein>
<organism evidence="1 2">
    <name type="scientific">Hermanssonia centrifuga</name>
    <dbReference type="NCBI Taxonomy" id="98765"/>
    <lineage>
        <taxon>Eukaryota</taxon>
        <taxon>Fungi</taxon>
        <taxon>Dikarya</taxon>
        <taxon>Basidiomycota</taxon>
        <taxon>Agaricomycotina</taxon>
        <taxon>Agaricomycetes</taxon>
        <taxon>Polyporales</taxon>
        <taxon>Meruliaceae</taxon>
        <taxon>Hermanssonia</taxon>
    </lineage>
</organism>
<reference evidence="1 2" key="1">
    <citation type="submission" date="2018-02" db="EMBL/GenBank/DDBJ databases">
        <title>Genome sequence of the basidiomycete white-rot fungus Phlebia centrifuga.</title>
        <authorList>
            <person name="Granchi Z."/>
            <person name="Peng M."/>
            <person name="de Vries R.P."/>
            <person name="Hilden K."/>
            <person name="Makela M.R."/>
            <person name="Grigoriev I."/>
            <person name="Riley R."/>
        </authorList>
    </citation>
    <scope>NUCLEOTIDE SEQUENCE [LARGE SCALE GENOMIC DNA]</scope>
    <source>
        <strain evidence="1 2">FBCC195</strain>
    </source>
</reference>
<name>A0A2R6NZX9_9APHY</name>
<dbReference type="Proteomes" id="UP000186601">
    <property type="component" value="Unassembled WGS sequence"/>
</dbReference>
<evidence type="ECO:0000313" key="2">
    <source>
        <dbReference type="Proteomes" id="UP000186601"/>
    </source>
</evidence>
<keyword evidence="2" id="KW-1185">Reference proteome</keyword>
<sequence>MVYKLDHITFALQADNGEQPVKNISLGFLWVSFTPDIYKKKQDQVRSIYTGNDDPAFDPSRPCNIPFVRLTTDGILQARPSVEGSYKLGVHDDYARHLIVFWAAQTGDIAHVAAALALDPLMDVAIIYDPTMESQANTAYDTYLNAVVSGQVGSERDYEKLGVGEGRLRMIKKTETKPIYYGLCPVDETGTYPIGEIGISRWRSLGKDVQELFKETTLWAYKNGYGARLEYPTVSVVGATQLIANVYKEYKASWKAREFYEFMGGALSAKSLAQTEIDAWVSKKFGKKKTRKLLLLWSRYSGQNPPGGYNPAGDSDPIGQQQIIDFSRKLDFTVITVGHDCTWSKIPNPHGDVHFGEFWIEDPFDGHGRPGQTSLYCNLIKNYNIVQIGQKTGGMDNAALVGVPTVYVEDVQSPSLARMQKWKEMRRYKGAIVSQPPTALGKQIRGCYPAVPGYQKQDLEIIEKALKAMWTDVYEPRW</sequence>
<gene>
    <name evidence="1" type="ORF">PHLCEN_2v6273</name>
</gene>
<proteinExistence type="predicted"/>
<accession>A0A2R6NZX9</accession>
<dbReference type="AlphaFoldDB" id="A0A2R6NZX9"/>
<evidence type="ECO:0000313" key="1">
    <source>
        <dbReference type="EMBL" id="PSR81764.1"/>
    </source>
</evidence>
<comment type="caution">
    <text evidence="1">The sequence shown here is derived from an EMBL/GenBank/DDBJ whole genome shotgun (WGS) entry which is preliminary data.</text>
</comment>
<dbReference type="OrthoDB" id="3266974at2759"/>
<dbReference type="EMBL" id="MLYV02000608">
    <property type="protein sequence ID" value="PSR81764.1"/>
    <property type="molecule type" value="Genomic_DNA"/>
</dbReference>